<sequence length="76" mass="8108">MEARMWDALVDVAKSAYTAGLGEGTVPRPLIMPLVRGELVGMIWVRPLKVGQDALAGIAELSNISGARPRRPRGAP</sequence>
<evidence type="ECO:0000313" key="1">
    <source>
        <dbReference type="EMBL" id="CCK32774.1"/>
    </source>
</evidence>
<dbReference type="KEGG" id="sdv:BN159_8396"/>
<dbReference type="EMBL" id="HE971709">
    <property type="protein sequence ID" value="CCK32774.1"/>
    <property type="molecule type" value="Genomic_DNA"/>
</dbReference>
<proteinExistence type="predicted"/>
<name>K4RH05_STRDJ</name>
<protein>
    <submittedName>
        <fullName evidence="1">Uncharacterized protein</fullName>
    </submittedName>
</protein>
<dbReference type="HOGENOM" id="CLU_2652794_0_0_11"/>
<evidence type="ECO:0000313" key="2">
    <source>
        <dbReference type="Proteomes" id="UP000008043"/>
    </source>
</evidence>
<keyword evidence="2" id="KW-1185">Reference proteome</keyword>
<accession>K4RH05</accession>
<reference evidence="1 2" key="1">
    <citation type="journal article" date="2012" name="J. Bacteriol.">
        <title>Genome sequence of the bacterium Streptomyces davawensis JCM 4913 and heterologous production of the unique antibiotic roseoflavin.</title>
        <authorList>
            <person name="Jankowitsch F."/>
            <person name="Schwarz J."/>
            <person name="Ruckert C."/>
            <person name="Gust B."/>
            <person name="Szczepanowski R."/>
            <person name="Blom J."/>
            <person name="Pelzer S."/>
            <person name="Kalinowski J."/>
            <person name="Mack M."/>
        </authorList>
    </citation>
    <scope>NUCLEOTIDE SEQUENCE [LARGE SCALE GENOMIC DNA]</scope>
    <source>
        <strain evidence="2">DSM 101723 / JCM 4913 / KCC S-0913 / 768</strain>
    </source>
</reference>
<gene>
    <name evidence="1" type="ORF">BN159_8396</name>
</gene>
<dbReference type="Proteomes" id="UP000008043">
    <property type="component" value="Chromosome"/>
</dbReference>
<dbReference type="RefSeq" id="WP_015663096.1">
    <property type="nucleotide sequence ID" value="NC_020504.1"/>
</dbReference>
<dbReference type="PATRIC" id="fig|1214101.3.peg.8491"/>
<organism evidence="1 2">
    <name type="scientific">Streptomyces davaonensis (strain DSM 101723 / JCM 4913 / KCC S-0913 / 768)</name>
    <dbReference type="NCBI Taxonomy" id="1214101"/>
    <lineage>
        <taxon>Bacteria</taxon>
        <taxon>Bacillati</taxon>
        <taxon>Actinomycetota</taxon>
        <taxon>Actinomycetes</taxon>
        <taxon>Kitasatosporales</taxon>
        <taxon>Streptomycetaceae</taxon>
        <taxon>Streptomyces</taxon>
    </lineage>
</organism>
<dbReference type="AlphaFoldDB" id="K4RH05"/>